<evidence type="ECO:0000256" key="2">
    <source>
        <dbReference type="SAM" id="Phobius"/>
    </source>
</evidence>
<keyword evidence="2" id="KW-1133">Transmembrane helix</keyword>
<organism evidence="3">
    <name type="scientific">Chaetoceros debilis</name>
    <dbReference type="NCBI Taxonomy" id="122233"/>
    <lineage>
        <taxon>Eukaryota</taxon>
        <taxon>Sar</taxon>
        <taxon>Stramenopiles</taxon>
        <taxon>Ochrophyta</taxon>
        <taxon>Bacillariophyta</taxon>
        <taxon>Coscinodiscophyceae</taxon>
        <taxon>Chaetocerotophycidae</taxon>
        <taxon>Chaetocerotales</taxon>
        <taxon>Chaetocerotaceae</taxon>
        <taxon>Chaetoceros</taxon>
    </lineage>
</organism>
<protein>
    <submittedName>
        <fullName evidence="3">Uncharacterized protein</fullName>
    </submittedName>
</protein>
<feature type="compositionally biased region" description="Basic and acidic residues" evidence="1">
    <location>
        <begin position="87"/>
        <end position="107"/>
    </location>
</feature>
<gene>
    <name evidence="3" type="ORF">CDEB00056_LOCUS16508</name>
</gene>
<dbReference type="AlphaFoldDB" id="A0A7S3QAX6"/>
<feature type="region of interest" description="Disordered" evidence="1">
    <location>
        <begin position="62"/>
        <end position="107"/>
    </location>
</feature>
<dbReference type="EMBL" id="HBIO01021432">
    <property type="protein sequence ID" value="CAE0471655.1"/>
    <property type="molecule type" value="Transcribed_RNA"/>
</dbReference>
<keyword evidence="2" id="KW-0812">Transmembrane</keyword>
<accession>A0A7S3QAX6</accession>
<feature type="transmembrane region" description="Helical" evidence="2">
    <location>
        <begin position="31"/>
        <end position="52"/>
    </location>
</feature>
<feature type="compositionally biased region" description="Low complexity" evidence="1">
    <location>
        <begin position="73"/>
        <end position="86"/>
    </location>
</feature>
<proteinExistence type="predicted"/>
<sequence>MDLLSIIHLRVSDQYLQFLQYAGSIDVDPGVYTAANIGVLSGIFLLTTLILFPGEPFDFSVNNDEGDVDDDNNNNNNSSNSNSNNNRHFDKHGDSSTNKSENDNREMMEGKTNEGSYISCALNFIFYGGVFFGVKVLILDPYGISLKNLFIWQFPKEAAVIGLT</sequence>
<evidence type="ECO:0000313" key="3">
    <source>
        <dbReference type="EMBL" id="CAE0471655.1"/>
    </source>
</evidence>
<keyword evidence="2" id="KW-0472">Membrane</keyword>
<feature type="transmembrane region" description="Helical" evidence="2">
    <location>
        <begin position="115"/>
        <end position="138"/>
    </location>
</feature>
<evidence type="ECO:0000256" key="1">
    <source>
        <dbReference type="SAM" id="MobiDB-lite"/>
    </source>
</evidence>
<name>A0A7S3QAX6_9STRA</name>
<reference evidence="3" key="1">
    <citation type="submission" date="2021-01" db="EMBL/GenBank/DDBJ databases">
        <authorList>
            <person name="Corre E."/>
            <person name="Pelletier E."/>
            <person name="Niang G."/>
            <person name="Scheremetjew M."/>
            <person name="Finn R."/>
            <person name="Kale V."/>
            <person name="Holt S."/>
            <person name="Cochrane G."/>
            <person name="Meng A."/>
            <person name="Brown T."/>
            <person name="Cohen L."/>
        </authorList>
    </citation>
    <scope>NUCLEOTIDE SEQUENCE</scope>
    <source>
        <strain evidence="3">MM31A-1</strain>
    </source>
</reference>